<dbReference type="AlphaFoldDB" id="T2IF52"/>
<dbReference type="InterPro" id="IPR050695">
    <property type="entry name" value="N-acetylmuramoyl_amidase_3"/>
</dbReference>
<evidence type="ECO:0000256" key="3">
    <source>
        <dbReference type="SAM" id="Phobius"/>
    </source>
</evidence>
<dbReference type="PANTHER" id="PTHR30404:SF0">
    <property type="entry name" value="N-ACETYLMURAMOYL-L-ALANINE AMIDASE AMIC"/>
    <property type="match status" value="1"/>
</dbReference>
<evidence type="ECO:0000256" key="2">
    <source>
        <dbReference type="SAM" id="MobiDB-lite"/>
    </source>
</evidence>
<keyword evidence="3" id="KW-0472">Membrane</keyword>
<feature type="compositionally biased region" description="Polar residues" evidence="2">
    <location>
        <begin position="175"/>
        <end position="186"/>
    </location>
</feature>
<sequence>MSKAVPITLYSGLEPLFSIGAIIVRFHWLLLTILSTLLFALPAQAGRLLFWRYENNQNRLIFTTDSRVQPRAQLIPNPTRIVLDLPGITLNRSTVDQTIGGNIRSVRVGQFNSQTTRLVIELAPGYTVDPAQVKVRGLSPTQWTVELPDPQPIRNSPPTRPTPPPNRPTPAPQLPLNTSPSSFQDENNFQVTRNGLFIRLDKQGQNRDIRVEDRQEEEAKTIQFTLPGTSFPKALIDRTLAVNKYGVSDIKFEQPQPSQGILTLRVAKDSPGWQAYYSRLGGLVLLPQGGIPKVENLTPPEPSPEVTVSPAKNENPTISAIELTSNNQLLIRADGPIRGQGTIYRRTGIFEIRIPNAQLAEPVQGPQLGSDSPIYQLKVRQENTDTVVIQVRPSLGVRLGGLRQPNDQTLSLEVISLRATTPPPRNPRDPRNPTPITVPPPSNNPSPTPSLPPGSQTPRGRVLVVIDPGHGGKDPGAVGLGGLREVDVILPISLEVSQLLKQQGVEVMMTRNADYFISLQGRTAMANRARANIFVSIHANAVGGGRSNVSGMETFYAGNRQLADAIHRSILRNVTVARDRGVKRARFYVLRTSRMPSALVEVGFVTGSVDNARLRDPAYRSQMARAIALGILDYIRQKRL</sequence>
<dbReference type="EMBL" id="CAQK01000486">
    <property type="protein sequence ID" value="CCQ51514.1"/>
    <property type="molecule type" value="Genomic_DNA"/>
</dbReference>
<proteinExistence type="predicted"/>
<dbReference type="Gene3D" id="2.60.40.3500">
    <property type="match status" value="1"/>
</dbReference>
<evidence type="ECO:0000256" key="1">
    <source>
        <dbReference type="ARBA" id="ARBA00022801"/>
    </source>
</evidence>
<dbReference type="GO" id="GO:0030288">
    <property type="term" value="C:outer membrane-bounded periplasmic space"/>
    <property type="evidence" value="ECO:0007669"/>
    <property type="project" value="TreeGrafter"/>
</dbReference>
<accession>T2IF52</accession>
<dbReference type="GO" id="GO:0009253">
    <property type="term" value="P:peptidoglycan catabolic process"/>
    <property type="evidence" value="ECO:0007669"/>
    <property type="project" value="InterPro"/>
</dbReference>
<dbReference type="SMART" id="SM00646">
    <property type="entry name" value="Ami_3"/>
    <property type="match status" value="1"/>
</dbReference>
<dbReference type="Gene3D" id="3.40.630.40">
    <property type="entry name" value="Zn-dependent exopeptidases"/>
    <property type="match status" value="1"/>
</dbReference>
<feature type="transmembrane region" description="Helical" evidence="3">
    <location>
        <begin position="16"/>
        <end position="41"/>
    </location>
</feature>
<dbReference type="Pfam" id="PF11741">
    <property type="entry name" value="AMIN"/>
    <property type="match status" value="1"/>
</dbReference>
<organism evidence="5 6">
    <name type="scientific">Crocosphaera watsonii WH 8502</name>
    <dbReference type="NCBI Taxonomy" id="423474"/>
    <lineage>
        <taxon>Bacteria</taxon>
        <taxon>Bacillati</taxon>
        <taxon>Cyanobacteriota</taxon>
        <taxon>Cyanophyceae</taxon>
        <taxon>Oscillatoriophycideae</taxon>
        <taxon>Chroococcales</taxon>
        <taxon>Aphanothecaceae</taxon>
        <taxon>Crocosphaera</taxon>
    </lineage>
</organism>
<evidence type="ECO:0000313" key="6">
    <source>
        <dbReference type="Proteomes" id="UP000018348"/>
    </source>
</evidence>
<dbReference type="Pfam" id="PF01520">
    <property type="entry name" value="Amidase_3"/>
    <property type="match status" value="1"/>
</dbReference>
<feature type="region of interest" description="Disordered" evidence="2">
    <location>
        <begin position="417"/>
        <end position="461"/>
    </location>
</feature>
<protein>
    <submittedName>
        <fullName evidence="5">N-acetylmuramoyl-L-alanine amidase</fullName>
        <ecNumber evidence="5">3.5.1.28</ecNumber>
    </submittedName>
</protein>
<feature type="region of interest" description="Disordered" evidence="2">
    <location>
        <begin position="140"/>
        <end position="186"/>
    </location>
</feature>
<evidence type="ECO:0000313" key="5">
    <source>
        <dbReference type="EMBL" id="CCQ51514.1"/>
    </source>
</evidence>
<keyword evidence="1 5" id="KW-0378">Hydrolase</keyword>
<dbReference type="CDD" id="cd02696">
    <property type="entry name" value="MurNAc-LAA"/>
    <property type="match status" value="1"/>
</dbReference>
<feature type="compositionally biased region" description="Pro residues" evidence="2">
    <location>
        <begin position="158"/>
        <end position="173"/>
    </location>
</feature>
<gene>
    <name evidence="5" type="ORF">CWATWH8502_2621</name>
</gene>
<feature type="domain" description="MurNAc-LAA" evidence="4">
    <location>
        <begin position="523"/>
        <end position="632"/>
    </location>
</feature>
<dbReference type="Proteomes" id="UP000018348">
    <property type="component" value="Unassembled WGS sequence"/>
</dbReference>
<reference evidence="5 6" key="1">
    <citation type="submission" date="2013-01" db="EMBL/GenBank/DDBJ databases">
        <authorList>
            <person name="Bench S."/>
        </authorList>
    </citation>
    <scope>NUCLEOTIDE SEQUENCE [LARGE SCALE GENOMIC DNA]</scope>
    <source>
        <strain evidence="5 6">WH 8502</strain>
    </source>
</reference>
<dbReference type="EC" id="3.5.1.28" evidence="5"/>
<reference evidence="5 6" key="2">
    <citation type="submission" date="2013-09" db="EMBL/GenBank/DDBJ databases">
        <title>Whole genome comparison of six Crocosphaera watsonii strains with differing phenotypes.</title>
        <authorList>
            <person name="Bench S.R."/>
            <person name="Heller P."/>
            <person name="Frank I."/>
            <person name="Arciniega M."/>
            <person name="Shilova I.N."/>
            <person name="Zehr J.P."/>
        </authorList>
    </citation>
    <scope>NUCLEOTIDE SEQUENCE [LARGE SCALE GENOMIC DNA]</scope>
    <source>
        <strain evidence="5 6">WH 8502</strain>
    </source>
</reference>
<feature type="compositionally biased region" description="Pro residues" evidence="2">
    <location>
        <begin position="432"/>
        <end position="452"/>
    </location>
</feature>
<keyword evidence="3" id="KW-1133">Transmembrane helix</keyword>
<keyword evidence="3" id="KW-0812">Transmembrane</keyword>
<comment type="caution">
    <text evidence="5">The sequence shown here is derived from an EMBL/GenBank/DDBJ whole genome shotgun (WGS) entry which is preliminary data.</text>
</comment>
<dbReference type="InterPro" id="IPR021731">
    <property type="entry name" value="AMIN_dom"/>
</dbReference>
<dbReference type="SUPFAM" id="SSF53187">
    <property type="entry name" value="Zn-dependent exopeptidases"/>
    <property type="match status" value="1"/>
</dbReference>
<dbReference type="GO" id="GO:0008745">
    <property type="term" value="F:N-acetylmuramoyl-L-alanine amidase activity"/>
    <property type="evidence" value="ECO:0007669"/>
    <property type="project" value="UniProtKB-EC"/>
</dbReference>
<evidence type="ECO:0000259" key="4">
    <source>
        <dbReference type="SMART" id="SM00646"/>
    </source>
</evidence>
<dbReference type="PANTHER" id="PTHR30404">
    <property type="entry name" value="N-ACETYLMURAMOYL-L-ALANINE AMIDASE"/>
    <property type="match status" value="1"/>
</dbReference>
<dbReference type="InterPro" id="IPR002508">
    <property type="entry name" value="MurNAc-LAA_cat"/>
</dbReference>
<name>T2IF52_CROWT</name>